<proteinExistence type="inferred from homology"/>
<evidence type="ECO:0000256" key="1">
    <source>
        <dbReference type="ARBA" id="ARBA00010790"/>
    </source>
</evidence>
<dbReference type="SUPFAM" id="SSF54373">
    <property type="entry name" value="FAD-linked reductases, C-terminal domain"/>
    <property type="match status" value="1"/>
</dbReference>
<dbReference type="InterPro" id="IPR036188">
    <property type="entry name" value="FAD/NAD-bd_sf"/>
</dbReference>
<feature type="active site" description="Proton donor" evidence="3">
    <location>
        <position position="518"/>
    </location>
</feature>
<dbReference type="PROSITE" id="PS00624">
    <property type="entry name" value="GMC_OXRED_2"/>
    <property type="match status" value="1"/>
</dbReference>
<evidence type="ECO:0000256" key="2">
    <source>
        <dbReference type="ARBA" id="ARBA00023180"/>
    </source>
</evidence>
<keyword evidence="4" id="KW-0285">Flavoprotein</keyword>
<feature type="active site" description="Proton acceptor" evidence="3">
    <location>
        <position position="562"/>
    </location>
</feature>
<dbReference type="PANTHER" id="PTHR11552">
    <property type="entry name" value="GLUCOSE-METHANOL-CHOLINE GMC OXIDOREDUCTASE"/>
    <property type="match status" value="1"/>
</dbReference>
<dbReference type="Pfam" id="PF05199">
    <property type="entry name" value="GMC_oxred_C"/>
    <property type="match status" value="1"/>
</dbReference>
<gene>
    <name evidence="6" type="ORF">EJ04DRAFT_500397</name>
</gene>
<comment type="similarity">
    <text evidence="1">Belongs to the GMC oxidoreductase family.</text>
</comment>
<comment type="caution">
    <text evidence="6">The sequence shown here is derived from an EMBL/GenBank/DDBJ whole genome shotgun (WGS) entry which is preliminary data.</text>
</comment>
<dbReference type="Gene3D" id="3.30.560.10">
    <property type="entry name" value="Glucose Oxidase, domain 3"/>
    <property type="match status" value="1"/>
</dbReference>
<evidence type="ECO:0000313" key="7">
    <source>
        <dbReference type="Proteomes" id="UP000799444"/>
    </source>
</evidence>
<organism evidence="6 7">
    <name type="scientific">Polyplosphaeria fusca</name>
    <dbReference type="NCBI Taxonomy" id="682080"/>
    <lineage>
        <taxon>Eukaryota</taxon>
        <taxon>Fungi</taxon>
        <taxon>Dikarya</taxon>
        <taxon>Ascomycota</taxon>
        <taxon>Pezizomycotina</taxon>
        <taxon>Dothideomycetes</taxon>
        <taxon>Pleosporomycetidae</taxon>
        <taxon>Pleosporales</taxon>
        <taxon>Tetraplosphaeriaceae</taxon>
        <taxon>Polyplosphaeria</taxon>
    </lineage>
</organism>
<dbReference type="GO" id="GO:0016614">
    <property type="term" value="F:oxidoreductase activity, acting on CH-OH group of donors"/>
    <property type="evidence" value="ECO:0007669"/>
    <property type="project" value="InterPro"/>
</dbReference>
<dbReference type="InterPro" id="IPR000172">
    <property type="entry name" value="GMC_OxRdtase_N"/>
</dbReference>
<dbReference type="AlphaFoldDB" id="A0A9P4UZR1"/>
<dbReference type="GO" id="GO:0044550">
    <property type="term" value="P:secondary metabolite biosynthetic process"/>
    <property type="evidence" value="ECO:0007669"/>
    <property type="project" value="TreeGrafter"/>
</dbReference>
<evidence type="ECO:0000256" key="3">
    <source>
        <dbReference type="PIRSR" id="PIRSR000137-1"/>
    </source>
</evidence>
<keyword evidence="7" id="KW-1185">Reference proteome</keyword>
<dbReference type="Pfam" id="PF00732">
    <property type="entry name" value="GMC_oxred_N"/>
    <property type="match status" value="1"/>
</dbReference>
<name>A0A9P4UZR1_9PLEO</name>
<evidence type="ECO:0000313" key="6">
    <source>
        <dbReference type="EMBL" id="KAF2730500.1"/>
    </source>
</evidence>
<evidence type="ECO:0000259" key="5">
    <source>
        <dbReference type="PROSITE" id="PS00624"/>
    </source>
</evidence>
<evidence type="ECO:0000256" key="4">
    <source>
        <dbReference type="PIRSR" id="PIRSR000137-2"/>
    </source>
</evidence>
<dbReference type="PANTHER" id="PTHR11552:SF138">
    <property type="entry name" value="DEHYDROGENASE PKFF-RELATED"/>
    <property type="match status" value="1"/>
</dbReference>
<keyword evidence="2" id="KW-0325">Glycoprotein</keyword>
<dbReference type="PIRSF" id="PIRSF000137">
    <property type="entry name" value="Alcohol_oxidase"/>
    <property type="match status" value="1"/>
</dbReference>
<reference evidence="6" key="1">
    <citation type="journal article" date="2020" name="Stud. Mycol.">
        <title>101 Dothideomycetes genomes: a test case for predicting lifestyles and emergence of pathogens.</title>
        <authorList>
            <person name="Haridas S."/>
            <person name="Albert R."/>
            <person name="Binder M."/>
            <person name="Bloem J."/>
            <person name="Labutti K."/>
            <person name="Salamov A."/>
            <person name="Andreopoulos B."/>
            <person name="Baker S."/>
            <person name="Barry K."/>
            <person name="Bills G."/>
            <person name="Bluhm B."/>
            <person name="Cannon C."/>
            <person name="Castanera R."/>
            <person name="Culley D."/>
            <person name="Daum C."/>
            <person name="Ezra D."/>
            <person name="Gonzalez J."/>
            <person name="Henrissat B."/>
            <person name="Kuo A."/>
            <person name="Liang C."/>
            <person name="Lipzen A."/>
            <person name="Lutzoni F."/>
            <person name="Magnuson J."/>
            <person name="Mondo S."/>
            <person name="Nolan M."/>
            <person name="Ohm R."/>
            <person name="Pangilinan J."/>
            <person name="Park H.-J."/>
            <person name="Ramirez L."/>
            <person name="Alfaro M."/>
            <person name="Sun H."/>
            <person name="Tritt A."/>
            <person name="Yoshinaga Y."/>
            <person name="Zwiers L.-H."/>
            <person name="Turgeon B."/>
            <person name="Goodwin S."/>
            <person name="Spatafora J."/>
            <person name="Crous P."/>
            <person name="Grigoriev I."/>
        </authorList>
    </citation>
    <scope>NUCLEOTIDE SEQUENCE</scope>
    <source>
        <strain evidence="6">CBS 125425</strain>
    </source>
</reference>
<accession>A0A9P4UZR1</accession>
<feature type="binding site" evidence="4">
    <location>
        <begin position="114"/>
        <end position="117"/>
    </location>
    <ligand>
        <name>FAD</name>
        <dbReference type="ChEBI" id="CHEBI:57692"/>
    </ligand>
</feature>
<dbReference type="Gene3D" id="3.50.50.60">
    <property type="entry name" value="FAD/NAD(P)-binding domain"/>
    <property type="match status" value="1"/>
</dbReference>
<protein>
    <submittedName>
        <fullName evidence="6">GMC oxidoreductase</fullName>
    </submittedName>
</protein>
<dbReference type="GO" id="GO:0050660">
    <property type="term" value="F:flavin adenine dinucleotide binding"/>
    <property type="evidence" value="ECO:0007669"/>
    <property type="project" value="InterPro"/>
</dbReference>
<dbReference type="InterPro" id="IPR012132">
    <property type="entry name" value="GMC_OxRdtase"/>
</dbReference>
<feature type="domain" description="Glucose-methanol-choline oxidoreductase N-terminal" evidence="5">
    <location>
        <begin position="293"/>
        <end position="307"/>
    </location>
</feature>
<comment type="cofactor">
    <cofactor evidence="4">
        <name>FAD</name>
        <dbReference type="ChEBI" id="CHEBI:57692"/>
    </cofactor>
</comment>
<sequence>MGQHLLGSSFGIPLNKTYDYVIIGGGTAGLTLANRLSASGTYSIGVVEAGSFYELSNSNLSQIPRYVWTGAGTGFDDANPLVDWMLRTEPEMGIGGQRIHYPRGRTLGGSSARNHMVYHRATKGAYDKWAEEVGDPSYEWENWKAYFDKSTTFYPADMSKRFANSTPDEDPAGAKSKDGPVSISYTNYPLAITTWFMKATEAAGMKRLASWIDGELIGTSYNLRTTEPDTMVRASAETAYLRPALKRTNLVVHHSTMAMKILFEGTEAVGVLCETLGKSFQLTARKEVILSAGAVQSPQLLMISGIGPRETLRRFDIPVLVDAPGVGQGIEDHPTASVLRKVVPPSSTVLDSPEQKEAAIRDFNRDGTGPLASTGGDLTAWEKVPRRLVSNKTAAALSTVPEDWPDLEYLITSTYPGTPPDHDEYAGIAVVLVNTFSRGNLTISSSSMHDLPVITINFLTDARDREVMIAAVRRTREILNSPVLSPVVVGPEAVPGNDTTTDAQIWKYIQSSSRTISHVSCTCKMGQQGDKSAVVDSRGMVFGVKKLRIVDASAIPFLPPGHPMSTVYALAEKMAEHISKGE</sequence>
<dbReference type="OrthoDB" id="269227at2759"/>
<dbReference type="Proteomes" id="UP000799444">
    <property type="component" value="Unassembled WGS sequence"/>
</dbReference>
<dbReference type="SUPFAM" id="SSF51905">
    <property type="entry name" value="FAD/NAD(P)-binding domain"/>
    <property type="match status" value="1"/>
</dbReference>
<dbReference type="EMBL" id="ML996216">
    <property type="protein sequence ID" value="KAF2730500.1"/>
    <property type="molecule type" value="Genomic_DNA"/>
</dbReference>
<keyword evidence="4" id="KW-0274">FAD</keyword>
<dbReference type="InterPro" id="IPR007867">
    <property type="entry name" value="GMC_OxRtase_C"/>
</dbReference>